<dbReference type="InterPro" id="IPR052178">
    <property type="entry name" value="Sec_Metab_Biosynth_SDR"/>
</dbReference>
<dbReference type="PROSITE" id="PS00061">
    <property type="entry name" value="ADH_SHORT"/>
    <property type="match status" value="1"/>
</dbReference>
<comment type="similarity">
    <text evidence="1">Belongs to the short-chain dehydrogenases/reductases (SDR) family.</text>
</comment>
<dbReference type="InterPro" id="IPR020904">
    <property type="entry name" value="Sc_DH/Rdtase_CS"/>
</dbReference>
<dbReference type="SMART" id="SM00822">
    <property type="entry name" value="PKS_KR"/>
    <property type="match status" value="1"/>
</dbReference>
<dbReference type="Gene3D" id="3.40.50.720">
    <property type="entry name" value="NAD(P)-binding Rossmann-like Domain"/>
    <property type="match status" value="1"/>
</dbReference>
<keyword evidence="6" id="KW-1185">Reference proteome</keyword>
<evidence type="ECO:0000256" key="1">
    <source>
        <dbReference type="ARBA" id="ARBA00006484"/>
    </source>
</evidence>
<evidence type="ECO:0000313" key="5">
    <source>
        <dbReference type="EMBL" id="MWV27435.1"/>
    </source>
</evidence>
<keyword evidence="2" id="KW-0521">NADP</keyword>
<evidence type="ECO:0000313" key="6">
    <source>
        <dbReference type="Proteomes" id="UP000461409"/>
    </source>
</evidence>
<dbReference type="GO" id="GO:0016491">
    <property type="term" value="F:oxidoreductase activity"/>
    <property type="evidence" value="ECO:0007669"/>
    <property type="project" value="UniProtKB-KW"/>
</dbReference>
<reference evidence="5 6" key="1">
    <citation type="submission" date="2019-12" db="EMBL/GenBank/DDBJ databases">
        <authorList>
            <person name="Lee S.D."/>
        </authorList>
    </citation>
    <scope>NUCLEOTIDE SEQUENCE [LARGE SCALE GENOMIC DNA]</scope>
    <source>
        <strain evidence="5 6">GH3-10</strain>
    </source>
</reference>
<dbReference type="PRINTS" id="PR00080">
    <property type="entry name" value="SDRFAMILY"/>
</dbReference>
<dbReference type="RefSeq" id="WP_160485002.1">
    <property type="nucleotide sequence ID" value="NZ_WUBR01000001.1"/>
</dbReference>
<dbReference type="Proteomes" id="UP000461409">
    <property type="component" value="Unassembled WGS sequence"/>
</dbReference>
<dbReference type="FunFam" id="3.40.50.720:FF:000084">
    <property type="entry name" value="Short-chain dehydrogenase reductase"/>
    <property type="match status" value="1"/>
</dbReference>
<name>A0A844XD56_9SPHN</name>
<evidence type="ECO:0000256" key="3">
    <source>
        <dbReference type="ARBA" id="ARBA00023002"/>
    </source>
</evidence>
<dbReference type="EMBL" id="WUBR01000001">
    <property type="protein sequence ID" value="MWV27435.1"/>
    <property type="molecule type" value="Genomic_DNA"/>
</dbReference>
<dbReference type="Pfam" id="PF13561">
    <property type="entry name" value="adh_short_C2"/>
    <property type="match status" value="1"/>
</dbReference>
<dbReference type="SUPFAM" id="SSF51735">
    <property type="entry name" value="NAD(P)-binding Rossmann-fold domains"/>
    <property type="match status" value="1"/>
</dbReference>
<proteinExistence type="inferred from homology"/>
<dbReference type="PANTHER" id="PTHR43618">
    <property type="entry name" value="7-ALPHA-HYDROXYSTEROID DEHYDROGENASE"/>
    <property type="match status" value="1"/>
</dbReference>
<feature type="domain" description="Ketoreductase" evidence="4">
    <location>
        <begin position="13"/>
        <end position="198"/>
    </location>
</feature>
<comment type="caution">
    <text evidence="5">The sequence shown here is derived from an EMBL/GenBank/DDBJ whole genome shotgun (WGS) entry which is preliminary data.</text>
</comment>
<dbReference type="InterPro" id="IPR036291">
    <property type="entry name" value="NAD(P)-bd_dom_sf"/>
</dbReference>
<protein>
    <submittedName>
        <fullName evidence="5">SDR family oxidoreductase</fullName>
    </submittedName>
</protein>
<gene>
    <name evidence="5" type="ORF">GRF63_05905</name>
</gene>
<keyword evidence="3" id="KW-0560">Oxidoreductase</keyword>
<dbReference type="InterPro" id="IPR057326">
    <property type="entry name" value="KR_dom"/>
</dbReference>
<dbReference type="PANTHER" id="PTHR43618:SF8">
    <property type="entry name" value="7ALPHA-HYDROXYSTEROID DEHYDROGENASE"/>
    <property type="match status" value="1"/>
</dbReference>
<evidence type="ECO:0000259" key="4">
    <source>
        <dbReference type="SMART" id="SM00822"/>
    </source>
</evidence>
<reference evidence="5 6" key="2">
    <citation type="submission" date="2020-02" db="EMBL/GenBank/DDBJ databases">
        <title>Erythrobacter dongmakensis sp. nov., isolated from a tidal mudflat.</title>
        <authorList>
            <person name="Kim I.S."/>
        </authorList>
    </citation>
    <scope>NUCLEOTIDE SEQUENCE [LARGE SCALE GENOMIC DNA]</scope>
    <source>
        <strain evidence="5 6">GH3-10</strain>
    </source>
</reference>
<accession>A0A844XD56</accession>
<evidence type="ECO:0000256" key="2">
    <source>
        <dbReference type="ARBA" id="ARBA00022857"/>
    </source>
</evidence>
<organism evidence="5 6">
    <name type="scientific">Aurantiacibacter rhizosphaerae</name>
    <dbReference type="NCBI Taxonomy" id="2691582"/>
    <lineage>
        <taxon>Bacteria</taxon>
        <taxon>Pseudomonadati</taxon>
        <taxon>Pseudomonadota</taxon>
        <taxon>Alphaproteobacteria</taxon>
        <taxon>Sphingomonadales</taxon>
        <taxon>Erythrobacteraceae</taxon>
        <taxon>Aurantiacibacter</taxon>
    </lineage>
</organism>
<dbReference type="PRINTS" id="PR00081">
    <property type="entry name" value="GDHRDH"/>
</dbReference>
<sequence length="261" mass="26901">MTTADPLFSLAGKTALVTGGTSGIGAMIATGLAKRGVRTYVTGRDLSRTSEVARQLAQDSDGEVIALAADFADASSPSALAAKLSIRENALHILVNNAGTNCDGDLADLTEEAWDEVMAVNLRAPIFLVKMLTPMLKSASQPGDPARVVNVGSIGGLHVPNWEAHPYGASKAALHQITRSLAKSLGKDNITVNAIAPGPFPSKMHDTTSEATRSSIATYIPAGRAGEAEDAQGVVIFLASRAGAYVNGHVIPLDGGYIGAL</sequence>
<dbReference type="InterPro" id="IPR002347">
    <property type="entry name" value="SDR_fam"/>
</dbReference>
<dbReference type="AlphaFoldDB" id="A0A844XD56"/>